<dbReference type="GO" id="GO:0044183">
    <property type="term" value="F:protein folding chaperone"/>
    <property type="evidence" value="ECO:0007669"/>
    <property type="project" value="InterPro"/>
</dbReference>
<gene>
    <name evidence="2" type="primary">groES</name>
</gene>
<evidence type="ECO:0000313" key="2">
    <source>
        <dbReference type="EMBL" id="ASN63188.1"/>
    </source>
</evidence>
<dbReference type="SMART" id="SM00883">
    <property type="entry name" value="Cpn10"/>
    <property type="match status" value="1"/>
</dbReference>
<dbReference type="GO" id="GO:0005524">
    <property type="term" value="F:ATP binding"/>
    <property type="evidence" value="ECO:0007669"/>
    <property type="project" value="InterPro"/>
</dbReference>
<accession>A0A221S2P0</accession>
<dbReference type="InterPro" id="IPR020818">
    <property type="entry name" value="Chaperonin_GroES"/>
</dbReference>
<dbReference type="SUPFAM" id="SSF50129">
    <property type="entry name" value="GroES-like"/>
    <property type="match status" value="1"/>
</dbReference>
<dbReference type="InterPro" id="IPR037124">
    <property type="entry name" value="Chaperonin_GroES_sf"/>
</dbReference>
<protein>
    <submittedName>
        <fullName evidence="2">Co-chaperonin GroES</fullName>
    </submittedName>
</protein>
<dbReference type="CDD" id="cd00320">
    <property type="entry name" value="cpn10"/>
    <property type="match status" value="1"/>
</dbReference>
<evidence type="ECO:0000256" key="1">
    <source>
        <dbReference type="ARBA" id="ARBA00023186"/>
    </source>
</evidence>
<name>A0A221S2P0_9VIRU</name>
<dbReference type="Gene3D" id="2.30.33.40">
    <property type="entry name" value="GroES chaperonin"/>
    <property type="match status" value="1"/>
</dbReference>
<proteinExistence type="predicted"/>
<organism evidence="2">
    <name type="scientific">uncultured virus</name>
    <dbReference type="NCBI Taxonomy" id="340016"/>
    <lineage>
        <taxon>Viruses</taxon>
        <taxon>environmental samples</taxon>
    </lineage>
</organism>
<keyword evidence="1" id="KW-0143">Chaperone</keyword>
<dbReference type="InterPro" id="IPR011032">
    <property type="entry name" value="GroES-like_sf"/>
</dbReference>
<dbReference type="Pfam" id="PF00166">
    <property type="entry name" value="Cpn10"/>
    <property type="match status" value="1"/>
</dbReference>
<dbReference type="EMBL" id="KU970594">
    <property type="protein sequence ID" value="ASN63188.1"/>
    <property type="molecule type" value="Genomic_DNA"/>
</dbReference>
<sequence length="157" mass="17651">MTKRLFVPDHIIEERRAAKEAESQKKKDLLNPSTFALPNEVDEKASALDRLPKPTGWRILILPYVLPQTTKGGVIISDETRERNQLATTVGYVVSLGPDAYKDEAKFPDGPWCKEGDWVMFGRYAGSRFKIDGAEPRLLNDDEVLAVIKDPRDIVAI</sequence>
<reference evidence="2" key="1">
    <citation type="submission" date="2016-03" db="EMBL/GenBank/DDBJ databases">
        <title>Novel chaperonins are prevalent in the virioplankton and link to viral biology and ecology.</title>
        <authorList>
            <person name="Marine R.L."/>
            <person name="Nasko D.J."/>
            <person name="Polson S.W."/>
            <person name="Wommack K.E."/>
        </authorList>
    </citation>
    <scope>NUCLEOTIDE SEQUENCE</scope>
</reference>